<evidence type="ECO:0000256" key="2">
    <source>
        <dbReference type="ARBA" id="ARBA00007658"/>
    </source>
</evidence>
<dbReference type="Gene3D" id="2.80.10.50">
    <property type="match status" value="1"/>
</dbReference>
<dbReference type="SUPFAM" id="SSF50370">
    <property type="entry name" value="Ricin B-like lectins"/>
    <property type="match status" value="1"/>
</dbReference>
<dbReference type="InterPro" id="IPR006311">
    <property type="entry name" value="TAT_signal"/>
</dbReference>
<comment type="similarity">
    <text evidence="2">Belongs to the glycosyl hydrolase 47 family.</text>
</comment>
<dbReference type="InterPro" id="IPR012341">
    <property type="entry name" value="6hp_glycosidase-like_sf"/>
</dbReference>
<dbReference type="Gene3D" id="1.50.10.10">
    <property type="match status" value="1"/>
</dbReference>
<dbReference type="InterPro" id="IPR036026">
    <property type="entry name" value="Seven-hairpin_glycosidases"/>
</dbReference>
<evidence type="ECO:0000313" key="7">
    <source>
        <dbReference type="EMBL" id="GGI97958.1"/>
    </source>
</evidence>
<dbReference type="InterPro" id="IPR035992">
    <property type="entry name" value="Ricin_B-like_lectins"/>
</dbReference>
<dbReference type="Proteomes" id="UP000657574">
    <property type="component" value="Unassembled WGS sequence"/>
</dbReference>
<dbReference type="SUPFAM" id="SSF48225">
    <property type="entry name" value="Seven-hairpin glycosidases"/>
    <property type="match status" value="1"/>
</dbReference>
<reference evidence="7" key="2">
    <citation type="submission" date="2020-09" db="EMBL/GenBank/DDBJ databases">
        <authorList>
            <person name="Sun Q."/>
            <person name="Ohkuma M."/>
        </authorList>
    </citation>
    <scope>NUCLEOTIDE SEQUENCE</scope>
    <source>
        <strain evidence="7">JCM 3086</strain>
    </source>
</reference>
<feature type="domain" description="Ricin B lectin" evidence="6">
    <location>
        <begin position="499"/>
        <end position="618"/>
    </location>
</feature>
<dbReference type="GO" id="GO:0016020">
    <property type="term" value="C:membrane"/>
    <property type="evidence" value="ECO:0007669"/>
    <property type="project" value="InterPro"/>
</dbReference>
<dbReference type="Pfam" id="PF14200">
    <property type="entry name" value="RicinB_lectin_2"/>
    <property type="match status" value="1"/>
</dbReference>
<dbReference type="PANTHER" id="PTHR45679:SF5">
    <property type="entry name" value="ER DEGRADATION-ENHANCING ALPHA-MANNOSIDASE-LIKE PROTEIN 1"/>
    <property type="match status" value="1"/>
</dbReference>
<dbReference type="SMART" id="SM00458">
    <property type="entry name" value="RICIN"/>
    <property type="match status" value="1"/>
</dbReference>
<dbReference type="PRINTS" id="PR00747">
    <property type="entry name" value="GLYHDRLASE47"/>
</dbReference>
<dbReference type="GO" id="GO:0005975">
    <property type="term" value="P:carbohydrate metabolic process"/>
    <property type="evidence" value="ECO:0007669"/>
    <property type="project" value="InterPro"/>
</dbReference>
<reference evidence="7" key="1">
    <citation type="journal article" date="2014" name="Int. J. Syst. Evol. Microbiol.">
        <title>Complete genome sequence of Corynebacterium casei LMG S-19264T (=DSM 44701T), isolated from a smear-ripened cheese.</title>
        <authorList>
            <consortium name="US DOE Joint Genome Institute (JGI-PGF)"/>
            <person name="Walter F."/>
            <person name="Albersmeier A."/>
            <person name="Kalinowski J."/>
            <person name="Ruckert C."/>
        </authorList>
    </citation>
    <scope>NUCLEOTIDE SEQUENCE</scope>
    <source>
        <strain evidence="7">JCM 3086</strain>
    </source>
</reference>
<dbReference type="AlphaFoldDB" id="A0A917NG47"/>
<dbReference type="InterPro" id="IPR001382">
    <property type="entry name" value="Glyco_hydro_47"/>
</dbReference>
<keyword evidence="3" id="KW-0256">Endoplasmic reticulum</keyword>
<dbReference type="PROSITE" id="PS51318">
    <property type="entry name" value="TAT"/>
    <property type="match status" value="1"/>
</dbReference>
<organism evidence="7 8">
    <name type="scientific">Streptomyces brasiliensis</name>
    <dbReference type="NCBI Taxonomy" id="1954"/>
    <lineage>
        <taxon>Bacteria</taxon>
        <taxon>Bacillati</taxon>
        <taxon>Actinomycetota</taxon>
        <taxon>Actinomycetes</taxon>
        <taxon>Kitasatosporales</taxon>
        <taxon>Streptomycetaceae</taxon>
        <taxon>Streptomyces</taxon>
    </lineage>
</organism>
<name>A0A917NG47_9ACTN</name>
<sequence length="620" mass="68038">MPMPFPHPRPSARLPRRTAIPSPGLPAPLTRRSLLRTAAGAAASLTTLGGPASAPASAAPGPPDLSLAEAVRQEFLTAWTAYRRLAWGRDELRPVSGTGSDFFIDGVSLGLTVVESLDTLYLMELDGELDAAIGWIEDRLDFDRDASVQVFETIIRLVGGLLSGHHCTGEAVLLAKARDLADRLLPAFTSSPTGAPYRYVNLRTGTVHGSRVPLAEIGSNITELGLLTRLTGDQRYFDAARRALKAPYDRRSALDLVGTTLDVETGGWTDPTARVDPPVDSYFEYLWDAYQFLGDNEIQRRYRTLTSGVLRHLAETHDRRLWFRSAHMDTGAVTGRRQSELTAFYAGLLAQGGNLSEGESYHASWAAALGRFRLPPERIDYVTLTAASTEYRLRPEYADSALFLWLLTGKEVYRERARWLWDAQQKHCKVANGCTVVKDMTTSPTTKGDLTPGYWFSENMKYFYLLWSGTPRFDYAVNYLTTEGNVLRGAERAAAPAPSGTFRLFNRATGLALDAHGDTVIARSPRAGAEQRWIATTSGGRTRLTDLAFGKLLEAAADGTATQGAHDGTPVQQWTVRPAGDGHHRLVNCDSGKALELAGAAVVQRALSDTRAQEWRWERV</sequence>
<evidence type="ECO:0000259" key="6">
    <source>
        <dbReference type="SMART" id="SM00458"/>
    </source>
</evidence>
<keyword evidence="4" id="KW-0325">Glycoprotein</keyword>
<protein>
    <recommendedName>
        <fullName evidence="6">Ricin B lectin domain-containing protein</fullName>
    </recommendedName>
</protein>
<evidence type="ECO:0000256" key="4">
    <source>
        <dbReference type="ARBA" id="ARBA00023180"/>
    </source>
</evidence>
<evidence type="ECO:0000313" key="8">
    <source>
        <dbReference type="Proteomes" id="UP000657574"/>
    </source>
</evidence>
<evidence type="ECO:0000256" key="1">
    <source>
        <dbReference type="ARBA" id="ARBA00004240"/>
    </source>
</evidence>
<comment type="subcellular location">
    <subcellularLocation>
        <location evidence="1">Endoplasmic reticulum</location>
    </subcellularLocation>
</comment>
<dbReference type="PANTHER" id="PTHR45679">
    <property type="entry name" value="ER DEGRADATION-ENHANCING ALPHA-MANNOSIDASE-LIKE PROTEIN 2"/>
    <property type="match status" value="1"/>
</dbReference>
<dbReference type="GO" id="GO:0005509">
    <property type="term" value="F:calcium ion binding"/>
    <property type="evidence" value="ECO:0007669"/>
    <property type="project" value="InterPro"/>
</dbReference>
<dbReference type="InterPro" id="IPR000772">
    <property type="entry name" value="Ricin_B_lectin"/>
</dbReference>
<dbReference type="GO" id="GO:0004571">
    <property type="term" value="F:mannosyl-oligosaccharide 1,2-alpha-mannosidase activity"/>
    <property type="evidence" value="ECO:0007669"/>
    <property type="project" value="InterPro"/>
</dbReference>
<accession>A0A917NG47</accession>
<comment type="caution">
    <text evidence="7">The sequence shown here is derived from an EMBL/GenBank/DDBJ whole genome shotgun (WGS) entry which is preliminary data.</text>
</comment>
<dbReference type="GO" id="GO:1904380">
    <property type="term" value="P:endoplasmic reticulum mannose trimming"/>
    <property type="evidence" value="ECO:0007669"/>
    <property type="project" value="InterPro"/>
</dbReference>
<dbReference type="InterPro" id="IPR044674">
    <property type="entry name" value="EDEM1/2/3"/>
</dbReference>
<proteinExistence type="inferred from homology"/>
<evidence type="ECO:0000256" key="3">
    <source>
        <dbReference type="ARBA" id="ARBA00022824"/>
    </source>
</evidence>
<feature type="region of interest" description="Disordered" evidence="5">
    <location>
        <begin position="1"/>
        <end position="26"/>
    </location>
</feature>
<evidence type="ECO:0000256" key="5">
    <source>
        <dbReference type="SAM" id="MobiDB-lite"/>
    </source>
</evidence>
<keyword evidence="8" id="KW-1185">Reference proteome</keyword>
<dbReference type="EMBL" id="BMQA01000001">
    <property type="protein sequence ID" value="GGI97958.1"/>
    <property type="molecule type" value="Genomic_DNA"/>
</dbReference>
<gene>
    <name evidence="7" type="ORF">GCM10010121_005280</name>
</gene>
<dbReference type="CDD" id="cd00161">
    <property type="entry name" value="beta-trefoil_Ricin-like"/>
    <property type="match status" value="1"/>
</dbReference>
<dbReference type="Pfam" id="PF01532">
    <property type="entry name" value="Glyco_hydro_47"/>
    <property type="match status" value="1"/>
</dbReference>